<sequence>MSLILIDRQLCRRVGLDTLLVGILDRRRCRMRQRGRKISRKGSSVLGRNMRSRITSTVNREW</sequence>
<dbReference type="HOGENOM" id="CLU_2904163_0_0_1"/>
<dbReference type="Proteomes" id="UP000016933">
    <property type="component" value="Unassembled WGS sequence"/>
</dbReference>
<keyword evidence="3" id="KW-1185">Reference proteome</keyword>
<dbReference type="EMBL" id="KB446545">
    <property type="protein sequence ID" value="EME39495.1"/>
    <property type="molecule type" value="Genomic_DNA"/>
</dbReference>
<feature type="region of interest" description="Disordered" evidence="1">
    <location>
        <begin position="34"/>
        <end position="62"/>
    </location>
</feature>
<accession>M2YKV3</accession>
<evidence type="ECO:0000256" key="1">
    <source>
        <dbReference type="SAM" id="MobiDB-lite"/>
    </source>
</evidence>
<name>M2YKV3_DOTSN</name>
<gene>
    <name evidence="2" type="ORF">DOTSEDRAFT_47985</name>
</gene>
<organism evidence="2 3">
    <name type="scientific">Dothistroma septosporum (strain NZE10 / CBS 128990)</name>
    <name type="common">Red band needle blight fungus</name>
    <name type="synonym">Mycosphaerella pini</name>
    <dbReference type="NCBI Taxonomy" id="675120"/>
    <lineage>
        <taxon>Eukaryota</taxon>
        <taxon>Fungi</taxon>
        <taxon>Dikarya</taxon>
        <taxon>Ascomycota</taxon>
        <taxon>Pezizomycotina</taxon>
        <taxon>Dothideomycetes</taxon>
        <taxon>Dothideomycetidae</taxon>
        <taxon>Mycosphaerellales</taxon>
        <taxon>Mycosphaerellaceae</taxon>
        <taxon>Dothistroma</taxon>
    </lineage>
</organism>
<evidence type="ECO:0000313" key="2">
    <source>
        <dbReference type="EMBL" id="EME39495.1"/>
    </source>
</evidence>
<reference evidence="3" key="1">
    <citation type="journal article" date="2012" name="PLoS Genet.">
        <title>The genomes of the fungal plant pathogens Cladosporium fulvum and Dothistroma septosporum reveal adaptation to different hosts and lifestyles but also signatures of common ancestry.</title>
        <authorList>
            <person name="de Wit P.J.G.M."/>
            <person name="van der Burgt A."/>
            <person name="Oekmen B."/>
            <person name="Stergiopoulos I."/>
            <person name="Abd-Elsalam K.A."/>
            <person name="Aerts A.L."/>
            <person name="Bahkali A.H."/>
            <person name="Beenen H.G."/>
            <person name="Chettri P."/>
            <person name="Cox M.P."/>
            <person name="Datema E."/>
            <person name="de Vries R.P."/>
            <person name="Dhillon B."/>
            <person name="Ganley A.R."/>
            <person name="Griffiths S.A."/>
            <person name="Guo Y."/>
            <person name="Hamelin R.C."/>
            <person name="Henrissat B."/>
            <person name="Kabir M.S."/>
            <person name="Jashni M.K."/>
            <person name="Kema G."/>
            <person name="Klaubauf S."/>
            <person name="Lapidus A."/>
            <person name="Levasseur A."/>
            <person name="Lindquist E."/>
            <person name="Mehrabi R."/>
            <person name="Ohm R.A."/>
            <person name="Owen T.J."/>
            <person name="Salamov A."/>
            <person name="Schwelm A."/>
            <person name="Schijlen E."/>
            <person name="Sun H."/>
            <person name="van den Burg H.A."/>
            <person name="van Ham R.C.H.J."/>
            <person name="Zhang S."/>
            <person name="Goodwin S.B."/>
            <person name="Grigoriev I.V."/>
            <person name="Collemare J."/>
            <person name="Bradshaw R.E."/>
        </authorList>
    </citation>
    <scope>NUCLEOTIDE SEQUENCE [LARGE SCALE GENOMIC DNA]</scope>
    <source>
        <strain evidence="3">NZE10 / CBS 128990</strain>
    </source>
</reference>
<proteinExistence type="predicted"/>
<feature type="compositionally biased region" description="Polar residues" evidence="1">
    <location>
        <begin position="52"/>
        <end position="62"/>
    </location>
</feature>
<reference evidence="2 3" key="2">
    <citation type="journal article" date="2012" name="PLoS Pathog.">
        <title>Diverse lifestyles and strategies of plant pathogenesis encoded in the genomes of eighteen Dothideomycetes fungi.</title>
        <authorList>
            <person name="Ohm R.A."/>
            <person name="Feau N."/>
            <person name="Henrissat B."/>
            <person name="Schoch C.L."/>
            <person name="Horwitz B.A."/>
            <person name="Barry K.W."/>
            <person name="Condon B.J."/>
            <person name="Copeland A.C."/>
            <person name="Dhillon B."/>
            <person name="Glaser F."/>
            <person name="Hesse C.N."/>
            <person name="Kosti I."/>
            <person name="LaButti K."/>
            <person name="Lindquist E.A."/>
            <person name="Lucas S."/>
            <person name="Salamov A.A."/>
            <person name="Bradshaw R.E."/>
            <person name="Ciuffetti L."/>
            <person name="Hamelin R.C."/>
            <person name="Kema G.H.J."/>
            <person name="Lawrence C."/>
            <person name="Scott J.A."/>
            <person name="Spatafora J.W."/>
            <person name="Turgeon B.G."/>
            <person name="de Wit P.J.G.M."/>
            <person name="Zhong S."/>
            <person name="Goodwin S.B."/>
            <person name="Grigoriev I.V."/>
        </authorList>
    </citation>
    <scope>NUCLEOTIDE SEQUENCE [LARGE SCALE GENOMIC DNA]</scope>
    <source>
        <strain evidence="3">NZE10 / CBS 128990</strain>
    </source>
</reference>
<dbReference type="AlphaFoldDB" id="M2YKV3"/>
<evidence type="ECO:0000313" key="3">
    <source>
        <dbReference type="Proteomes" id="UP000016933"/>
    </source>
</evidence>
<protein>
    <submittedName>
        <fullName evidence="2">Uncharacterized protein</fullName>
    </submittedName>
</protein>